<dbReference type="PATRIC" id="fig|28229.3.peg.804"/>
<sequence>MQELPPLTLVKTWLEVAKKLDLPINVREKRSKLLTYYFGSISQAECYVEDNDDYRQLVS</sequence>
<name>A0A099L195_COLPS</name>
<evidence type="ECO:0000313" key="2">
    <source>
        <dbReference type="Proteomes" id="UP000029868"/>
    </source>
</evidence>
<dbReference type="OrthoDB" id="6228839at2"/>
<protein>
    <submittedName>
        <fullName evidence="1">Uncharacterized protein</fullName>
    </submittedName>
</protein>
<dbReference type="RefSeq" id="WP_033080944.1">
    <property type="nucleotide sequence ID" value="NZ_JQEC01000006.1"/>
</dbReference>
<gene>
    <name evidence="1" type="ORF">GAB14E_1635</name>
</gene>
<organism evidence="1 2">
    <name type="scientific">Colwellia psychrerythraea</name>
    <name type="common">Vibrio psychroerythus</name>
    <dbReference type="NCBI Taxonomy" id="28229"/>
    <lineage>
        <taxon>Bacteria</taxon>
        <taxon>Pseudomonadati</taxon>
        <taxon>Pseudomonadota</taxon>
        <taxon>Gammaproteobacteria</taxon>
        <taxon>Alteromonadales</taxon>
        <taxon>Colwelliaceae</taxon>
        <taxon>Colwellia</taxon>
    </lineage>
</organism>
<dbReference type="AlphaFoldDB" id="A0A099L195"/>
<comment type="caution">
    <text evidence="1">The sequence shown here is derived from an EMBL/GenBank/DDBJ whole genome shotgun (WGS) entry which is preliminary data.</text>
</comment>
<proteinExistence type="predicted"/>
<accession>A0A099L195</accession>
<evidence type="ECO:0000313" key="1">
    <source>
        <dbReference type="EMBL" id="KGJ96759.1"/>
    </source>
</evidence>
<reference evidence="1 2" key="1">
    <citation type="submission" date="2014-08" db="EMBL/GenBank/DDBJ databases">
        <title>Genomic and Phenotypic Diversity of Colwellia psychrerythraea strains from Disparate Marine Basins.</title>
        <authorList>
            <person name="Techtmann S.M."/>
            <person name="Stelling S.C."/>
            <person name="Utturkar S.M."/>
            <person name="Alshibli N."/>
            <person name="Harris A."/>
            <person name="Brown S.D."/>
            <person name="Hazen T.C."/>
        </authorList>
    </citation>
    <scope>NUCLEOTIDE SEQUENCE [LARGE SCALE GENOMIC DNA]</scope>
    <source>
        <strain evidence="1 2">GAB14E</strain>
    </source>
</reference>
<dbReference type="Proteomes" id="UP000029868">
    <property type="component" value="Unassembled WGS sequence"/>
</dbReference>
<dbReference type="EMBL" id="JQEC01000006">
    <property type="protein sequence ID" value="KGJ96759.1"/>
    <property type="molecule type" value="Genomic_DNA"/>
</dbReference>